<name>A0A0H2RTZ2_9AGAM</name>
<dbReference type="OrthoDB" id="538336at2759"/>
<dbReference type="InterPro" id="IPR036250">
    <property type="entry name" value="AcylCo_DH-like_C"/>
</dbReference>
<dbReference type="InterPro" id="IPR046373">
    <property type="entry name" value="Acyl-CoA_Oxase/DH_mid-dom_sf"/>
</dbReference>
<proteinExistence type="predicted"/>
<dbReference type="STRING" id="27342.A0A0H2RTZ2"/>
<dbReference type="Pfam" id="PF22924">
    <property type="entry name" value="ACOX_C_alpha1"/>
    <property type="match status" value="1"/>
</dbReference>
<protein>
    <submittedName>
        <fullName evidence="2">Acyl-CoA dehydrogenase NM domain-like protein</fullName>
    </submittedName>
</protein>
<dbReference type="Proteomes" id="UP000053477">
    <property type="component" value="Unassembled WGS sequence"/>
</dbReference>
<dbReference type="InterPro" id="IPR055060">
    <property type="entry name" value="ACOX_C_alpha1"/>
</dbReference>
<dbReference type="GO" id="GO:0005504">
    <property type="term" value="F:fatty acid binding"/>
    <property type="evidence" value="ECO:0007669"/>
    <property type="project" value="TreeGrafter"/>
</dbReference>
<evidence type="ECO:0000259" key="1">
    <source>
        <dbReference type="Pfam" id="PF22924"/>
    </source>
</evidence>
<gene>
    <name evidence="2" type="ORF">SCHPADRAFT_914426</name>
</gene>
<dbReference type="Gene3D" id="2.40.110.10">
    <property type="entry name" value="Butyryl-CoA Dehydrogenase, subunit A, domain 2"/>
    <property type="match status" value="1"/>
</dbReference>
<dbReference type="AlphaFoldDB" id="A0A0H2RTZ2"/>
<keyword evidence="3" id="KW-1185">Reference proteome</keyword>
<dbReference type="GO" id="GO:0071949">
    <property type="term" value="F:FAD binding"/>
    <property type="evidence" value="ECO:0007669"/>
    <property type="project" value="InterPro"/>
</dbReference>
<reference evidence="2 3" key="1">
    <citation type="submission" date="2015-04" db="EMBL/GenBank/DDBJ databases">
        <title>Complete genome sequence of Schizopora paradoxa KUC8140, a cosmopolitan wood degrader in East Asia.</title>
        <authorList>
            <consortium name="DOE Joint Genome Institute"/>
            <person name="Min B."/>
            <person name="Park H."/>
            <person name="Jang Y."/>
            <person name="Kim J.-J."/>
            <person name="Kim K.H."/>
            <person name="Pangilinan J."/>
            <person name="Lipzen A."/>
            <person name="Riley R."/>
            <person name="Grigoriev I.V."/>
            <person name="Spatafora J.W."/>
            <person name="Choi I.-G."/>
        </authorList>
    </citation>
    <scope>NUCLEOTIDE SEQUENCE [LARGE SCALE GENOMIC DNA]</scope>
    <source>
        <strain evidence="2 3">KUC8140</strain>
    </source>
</reference>
<dbReference type="EMBL" id="KQ085929">
    <property type="protein sequence ID" value="KLO15450.1"/>
    <property type="molecule type" value="Genomic_DNA"/>
</dbReference>
<dbReference type="GO" id="GO:0003997">
    <property type="term" value="F:acyl-CoA oxidase activity"/>
    <property type="evidence" value="ECO:0007669"/>
    <property type="project" value="InterPro"/>
</dbReference>
<dbReference type="GO" id="GO:0005777">
    <property type="term" value="C:peroxisome"/>
    <property type="evidence" value="ECO:0007669"/>
    <property type="project" value="InterPro"/>
</dbReference>
<dbReference type="InterPro" id="IPR009100">
    <property type="entry name" value="AcylCoA_DH/oxidase_NM_dom_sf"/>
</dbReference>
<dbReference type="InParanoid" id="A0A0H2RTZ2"/>
<sequence>MPVTLSSRTQHLTQSSLFKPTYGIDLSLKERTKLVYDRARAIARTYKLTPHDVTALTEKFWAVTADNIFAIDSSAIILLTIQYNLAAGTLAPFAEHRPELRPLLDQMLNFDISAQFLLTELGHGLDARNLETTATLLPSGEYDLHTPRLEASKYMPPTGVVEGMDRVAIVMARLIVDGDDRGIRPFVVLLSTNGRMCEGVTSRLLPGRPGTEALDHAVTRFNHVRLPSSALLGDHKKPTDFRANFMSCIHRVSIGSLAVSLVVIPSLSVSAYIAAKYSLQRTVAVGPDSASGPPTRAPIWNFRTQQIPILRAFAQVEVMKAFANEAITSYTNTKTSLDPRTRAGIACCVKAFLAQQGEGSLSALSERCGAQGLFNYNQIASTQLAIRGAIVAEGDVLALCIRLASELLIGRYELPAPRHPRCLLALHEKAFFERCRALLASIGDHRSELFNQRILPLCRPLIEAISHRMAYEAALDSGTVHKPLLDLYEISAIRLYGAWFAEQRELEMGVSRQQELEEAAYIEASDAKLYAQAPILHKDSFDTFIDGLRTSGDALRQSVTDIGIESPFMHISARL</sequence>
<evidence type="ECO:0000313" key="3">
    <source>
        <dbReference type="Proteomes" id="UP000053477"/>
    </source>
</evidence>
<dbReference type="SUPFAM" id="SSF47203">
    <property type="entry name" value="Acyl-CoA dehydrogenase C-terminal domain-like"/>
    <property type="match status" value="1"/>
</dbReference>
<accession>A0A0H2RTZ2</accession>
<dbReference type="InterPro" id="IPR012258">
    <property type="entry name" value="Acyl-CoA_oxidase"/>
</dbReference>
<dbReference type="GO" id="GO:0033540">
    <property type="term" value="P:fatty acid beta-oxidation using acyl-CoA oxidase"/>
    <property type="evidence" value="ECO:0007669"/>
    <property type="project" value="TreeGrafter"/>
</dbReference>
<feature type="domain" description="Acyl-CoA oxidase C-alpha1" evidence="1">
    <location>
        <begin position="266"/>
        <end position="407"/>
    </location>
</feature>
<dbReference type="SUPFAM" id="SSF56645">
    <property type="entry name" value="Acyl-CoA dehydrogenase NM domain-like"/>
    <property type="match status" value="1"/>
</dbReference>
<evidence type="ECO:0000313" key="2">
    <source>
        <dbReference type="EMBL" id="KLO15450.1"/>
    </source>
</evidence>
<dbReference type="GO" id="GO:0055088">
    <property type="term" value="P:lipid homeostasis"/>
    <property type="evidence" value="ECO:0007669"/>
    <property type="project" value="TreeGrafter"/>
</dbReference>
<dbReference type="PANTHER" id="PTHR10909:SF382">
    <property type="entry name" value="ACYL-COENZYME A OXIDASE"/>
    <property type="match status" value="1"/>
</dbReference>
<dbReference type="PANTHER" id="PTHR10909">
    <property type="entry name" value="ELECTRON TRANSPORT OXIDOREDUCTASE"/>
    <property type="match status" value="1"/>
</dbReference>
<organism evidence="2 3">
    <name type="scientific">Schizopora paradoxa</name>
    <dbReference type="NCBI Taxonomy" id="27342"/>
    <lineage>
        <taxon>Eukaryota</taxon>
        <taxon>Fungi</taxon>
        <taxon>Dikarya</taxon>
        <taxon>Basidiomycota</taxon>
        <taxon>Agaricomycotina</taxon>
        <taxon>Agaricomycetes</taxon>
        <taxon>Hymenochaetales</taxon>
        <taxon>Schizoporaceae</taxon>
        <taxon>Schizopora</taxon>
    </lineage>
</organism>
<dbReference type="Gene3D" id="1.20.140.10">
    <property type="entry name" value="Butyryl-CoA Dehydrogenase, subunit A, domain 3"/>
    <property type="match status" value="1"/>
</dbReference>